<name>A0ABT1QFP8_9NOCA</name>
<sequence>MTTVALHLDLKVNGKTIGTFEAVNIPFLGTEGKARYRVDLRRIKDSGEVQGTTAMVDHNPDDGAWELLRKSLEQTGFK</sequence>
<organism evidence="1 2">
    <name type="scientific">Rhodococcus tibetensis</name>
    <dbReference type="NCBI Taxonomy" id="2965064"/>
    <lineage>
        <taxon>Bacteria</taxon>
        <taxon>Bacillati</taxon>
        <taxon>Actinomycetota</taxon>
        <taxon>Actinomycetes</taxon>
        <taxon>Mycobacteriales</taxon>
        <taxon>Nocardiaceae</taxon>
        <taxon>Rhodococcus</taxon>
    </lineage>
</organism>
<dbReference type="RefSeq" id="WP_255968489.1">
    <property type="nucleotide sequence ID" value="NZ_JANFQF010000008.1"/>
</dbReference>
<dbReference type="Proteomes" id="UP001524501">
    <property type="component" value="Unassembled WGS sequence"/>
</dbReference>
<accession>A0ABT1QFP8</accession>
<dbReference type="EMBL" id="JANFQF010000008">
    <property type="protein sequence ID" value="MCQ4119905.1"/>
    <property type="molecule type" value="Genomic_DNA"/>
</dbReference>
<evidence type="ECO:0000313" key="1">
    <source>
        <dbReference type="EMBL" id="MCQ4119905.1"/>
    </source>
</evidence>
<comment type="caution">
    <text evidence="1">The sequence shown here is derived from an EMBL/GenBank/DDBJ whole genome shotgun (WGS) entry which is preliminary data.</text>
</comment>
<evidence type="ECO:0000313" key="2">
    <source>
        <dbReference type="Proteomes" id="UP001524501"/>
    </source>
</evidence>
<keyword evidence="2" id="KW-1185">Reference proteome</keyword>
<gene>
    <name evidence="1" type="ORF">NOF53_12100</name>
</gene>
<reference evidence="1 2" key="1">
    <citation type="submission" date="2022-07" db="EMBL/GenBank/DDBJ databases">
        <title>Degradation activity of malathion, p-nitrophenol and potential low-temperature adaptation strategy of Rhodococcus sp. FXJ9.536.</title>
        <authorList>
            <person name="Huang J."/>
            <person name="Huang Y."/>
        </authorList>
    </citation>
    <scope>NUCLEOTIDE SEQUENCE [LARGE SCALE GENOMIC DNA]</scope>
    <source>
        <strain evidence="1 2">FXJ9.536</strain>
    </source>
</reference>
<proteinExistence type="predicted"/>
<protein>
    <submittedName>
        <fullName evidence="1">Uncharacterized protein</fullName>
    </submittedName>
</protein>